<evidence type="ECO:0000313" key="2">
    <source>
        <dbReference type="EMBL" id="RZB41469.1"/>
    </source>
</evidence>
<proteinExistence type="predicted"/>
<accession>A0A482VCS7</accession>
<evidence type="ECO:0000259" key="1">
    <source>
        <dbReference type="PROSITE" id="PS51029"/>
    </source>
</evidence>
<dbReference type="OrthoDB" id="6603924at2759"/>
<name>A0A482VCS7_ASBVE</name>
<dbReference type="PANTHER" id="PTHR12243">
    <property type="entry name" value="MADF DOMAIN TRANSCRIPTION FACTOR"/>
    <property type="match status" value="1"/>
</dbReference>
<feature type="domain" description="MADF" evidence="1">
    <location>
        <begin position="8"/>
        <end position="96"/>
    </location>
</feature>
<dbReference type="PANTHER" id="PTHR12243:SF67">
    <property type="entry name" value="COREPRESSOR OF PANGOLIN, ISOFORM A-RELATED"/>
    <property type="match status" value="1"/>
</dbReference>
<evidence type="ECO:0000313" key="3">
    <source>
        <dbReference type="Proteomes" id="UP000292052"/>
    </source>
</evidence>
<dbReference type="Pfam" id="PF02944">
    <property type="entry name" value="BESS"/>
    <property type="match status" value="1"/>
</dbReference>
<organism evidence="2 3">
    <name type="scientific">Asbolus verrucosus</name>
    <name type="common">Desert ironclad beetle</name>
    <dbReference type="NCBI Taxonomy" id="1661398"/>
    <lineage>
        <taxon>Eukaryota</taxon>
        <taxon>Metazoa</taxon>
        <taxon>Ecdysozoa</taxon>
        <taxon>Arthropoda</taxon>
        <taxon>Hexapoda</taxon>
        <taxon>Insecta</taxon>
        <taxon>Pterygota</taxon>
        <taxon>Neoptera</taxon>
        <taxon>Endopterygota</taxon>
        <taxon>Coleoptera</taxon>
        <taxon>Polyphaga</taxon>
        <taxon>Cucujiformia</taxon>
        <taxon>Tenebrionidae</taxon>
        <taxon>Pimeliinae</taxon>
        <taxon>Asbolus</taxon>
    </lineage>
</organism>
<comment type="caution">
    <text evidence="2">The sequence shown here is derived from an EMBL/GenBank/DDBJ whole genome shotgun (WGS) entry which is preliminary data.</text>
</comment>
<protein>
    <submittedName>
        <fullName evidence="2">MADF DNA bdg and/or BESS domain containing protein</fullName>
    </submittedName>
</protein>
<keyword evidence="3" id="KW-1185">Reference proteome</keyword>
<dbReference type="AlphaFoldDB" id="A0A482VCS7"/>
<dbReference type="EMBL" id="QDEB01113267">
    <property type="protein sequence ID" value="RZB41469.1"/>
    <property type="molecule type" value="Genomic_DNA"/>
</dbReference>
<dbReference type="InterPro" id="IPR004210">
    <property type="entry name" value="BESS_motif"/>
</dbReference>
<dbReference type="InterPro" id="IPR039353">
    <property type="entry name" value="TF_Adf1"/>
</dbReference>
<gene>
    <name evidence="2" type="ORF">BDFB_008060</name>
</gene>
<sequence length="217" mass="25377">MDSSKTEKLIRLVSSYPQLYDGKHKEYGDSHKRELIWQWIGQEIGIKGIPDVCKSKWNILRGGYRRALRNKESGVIYRGKKWRFEDDLSFLKNSVVERRKFLMREKKKNVENISDNDEEITLIKEEPTEITYEKLSDNQDEEWTNSSEKEMIKSGQQIDHDMEKDGGNNIDSIKRLFLSLAETVKTLPPLVQAQVKAEVFQCVSSAEIKYLRDKDTV</sequence>
<dbReference type="InterPro" id="IPR006578">
    <property type="entry name" value="MADF-dom"/>
</dbReference>
<dbReference type="PROSITE" id="PS51029">
    <property type="entry name" value="MADF"/>
    <property type="match status" value="1"/>
</dbReference>
<dbReference type="SMART" id="SM00595">
    <property type="entry name" value="MADF"/>
    <property type="match status" value="1"/>
</dbReference>
<dbReference type="Pfam" id="PF10545">
    <property type="entry name" value="MADF_DNA_bdg"/>
    <property type="match status" value="1"/>
</dbReference>
<dbReference type="Proteomes" id="UP000292052">
    <property type="component" value="Unassembled WGS sequence"/>
</dbReference>
<reference evidence="2 3" key="1">
    <citation type="submission" date="2017-03" db="EMBL/GenBank/DDBJ databases">
        <title>Genome of the blue death feigning beetle - Asbolus verrucosus.</title>
        <authorList>
            <person name="Rider S.D."/>
        </authorList>
    </citation>
    <scope>NUCLEOTIDE SEQUENCE [LARGE SCALE GENOMIC DNA]</scope>
    <source>
        <strain evidence="2">Butters</strain>
        <tissue evidence="2">Head and leg muscle</tissue>
    </source>
</reference>
<dbReference type="GO" id="GO:0003677">
    <property type="term" value="F:DNA binding"/>
    <property type="evidence" value="ECO:0007669"/>
    <property type="project" value="InterPro"/>
</dbReference>